<gene>
    <name evidence="9" type="ORF">SAMN02745118_00593</name>
</gene>
<dbReference type="InterPro" id="IPR035996">
    <property type="entry name" value="4pyrrol_Methylase_sf"/>
</dbReference>
<comment type="pathway">
    <text evidence="1">Cofactor biosynthesis; adenosylcobalamin biosynthesis.</text>
</comment>
<name>A0A1T4K3W8_9FIRM</name>
<dbReference type="PANTHER" id="PTHR43467:SF2">
    <property type="entry name" value="COBALT-PRECORRIN-2 C(20)-METHYLTRANSFERASE"/>
    <property type="match status" value="1"/>
</dbReference>
<dbReference type="Gene3D" id="3.40.1010.10">
    <property type="entry name" value="Cobalt-precorrin-4 Transmethylase, Domain 1"/>
    <property type="match status" value="1"/>
</dbReference>
<comment type="similarity">
    <text evidence="2 7">Belongs to the precorrin methyltransferase family.</text>
</comment>
<evidence type="ECO:0000256" key="3">
    <source>
        <dbReference type="ARBA" id="ARBA00022573"/>
    </source>
</evidence>
<keyword evidence="4 9" id="KW-0489">Methyltransferase</keyword>
<evidence type="ECO:0000256" key="7">
    <source>
        <dbReference type="PIRNR" id="PIRNR036427"/>
    </source>
</evidence>
<evidence type="ECO:0000313" key="10">
    <source>
        <dbReference type="Proteomes" id="UP000190625"/>
    </source>
</evidence>
<dbReference type="Proteomes" id="UP000190625">
    <property type="component" value="Unassembled WGS sequence"/>
</dbReference>
<dbReference type="STRING" id="142842.SAMN02745118_00593"/>
<evidence type="ECO:0000256" key="1">
    <source>
        <dbReference type="ARBA" id="ARBA00004953"/>
    </source>
</evidence>
<sequence length="238" mass="26367">MTGKFYGVGVGPGDPELMTLKAKRVLENVDIICTPKSAVGKESIALSIVEKVLEREITIKELIFPMTHDQDKLNAFWNEASVEIRDELEAGKDVAFITIGDPLLYSTYIYVLKRLQGDGIEIETVPGINSYSACAAAMNRPLAEKNETVAIIPAAYDYDDLEETLKKFDNSVLMKVASNFDEVVDKLEEAGVKDYSFYASKCGQEEEVLTTDLDSLVGKDLDYLSMIIAKDAIKEDDE</sequence>
<dbReference type="EMBL" id="FUWM01000005">
    <property type="protein sequence ID" value="SJZ37109.1"/>
    <property type="molecule type" value="Genomic_DNA"/>
</dbReference>
<dbReference type="InterPro" id="IPR006364">
    <property type="entry name" value="CobI/CbiL/CobIJ_dom"/>
</dbReference>
<dbReference type="InterPro" id="IPR000878">
    <property type="entry name" value="4pyrrol_Mease"/>
</dbReference>
<feature type="domain" description="Tetrapyrrole methylase" evidence="8">
    <location>
        <begin position="4"/>
        <end position="215"/>
    </location>
</feature>
<protein>
    <submittedName>
        <fullName evidence="9">Precorrin-2 C20-methyltransferase</fullName>
    </submittedName>
</protein>
<dbReference type="InterPro" id="IPR012382">
    <property type="entry name" value="CobI/CbiL"/>
</dbReference>
<evidence type="ECO:0000256" key="2">
    <source>
        <dbReference type="ARBA" id="ARBA00005879"/>
    </source>
</evidence>
<dbReference type="SUPFAM" id="SSF53790">
    <property type="entry name" value="Tetrapyrrole methylase"/>
    <property type="match status" value="1"/>
</dbReference>
<dbReference type="GO" id="GO:0030788">
    <property type="term" value="F:precorrin-2 C20-methyltransferase activity"/>
    <property type="evidence" value="ECO:0007669"/>
    <property type="project" value="InterPro"/>
</dbReference>
<dbReference type="RefSeq" id="WP_078809097.1">
    <property type="nucleotide sequence ID" value="NZ_FUWM01000005.1"/>
</dbReference>
<dbReference type="InterPro" id="IPR014777">
    <property type="entry name" value="4pyrrole_Mease_sub1"/>
</dbReference>
<reference evidence="10" key="1">
    <citation type="submission" date="2017-02" db="EMBL/GenBank/DDBJ databases">
        <authorList>
            <person name="Varghese N."/>
            <person name="Submissions S."/>
        </authorList>
    </citation>
    <scope>NUCLEOTIDE SEQUENCE [LARGE SCALE GENOMIC DNA]</scope>
    <source>
        <strain evidence="10">ATCC BAA-73</strain>
    </source>
</reference>
<evidence type="ECO:0000256" key="5">
    <source>
        <dbReference type="ARBA" id="ARBA00022679"/>
    </source>
</evidence>
<keyword evidence="10" id="KW-1185">Reference proteome</keyword>
<dbReference type="Pfam" id="PF00590">
    <property type="entry name" value="TP_methylase"/>
    <property type="match status" value="1"/>
</dbReference>
<dbReference type="GO" id="GO:0032259">
    <property type="term" value="P:methylation"/>
    <property type="evidence" value="ECO:0007669"/>
    <property type="project" value="UniProtKB-KW"/>
</dbReference>
<keyword evidence="6" id="KW-0949">S-adenosyl-L-methionine</keyword>
<evidence type="ECO:0000256" key="6">
    <source>
        <dbReference type="ARBA" id="ARBA00022691"/>
    </source>
</evidence>
<evidence type="ECO:0000256" key="4">
    <source>
        <dbReference type="ARBA" id="ARBA00022603"/>
    </source>
</evidence>
<dbReference type="UniPathway" id="UPA00148"/>
<organism evidence="9 10">
    <name type="scientific">Selenihalanaerobacter shriftii</name>
    <dbReference type="NCBI Taxonomy" id="142842"/>
    <lineage>
        <taxon>Bacteria</taxon>
        <taxon>Bacillati</taxon>
        <taxon>Bacillota</taxon>
        <taxon>Clostridia</taxon>
        <taxon>Halanaerobiales</taxon>
        <taxon>Halobacteroidaceae</taxon>
        <taxon>Selenihalanaerobacter</taxon>
    </lineage>
</organism>
<keyword evidence="5 9" id="KW-0808">Transferase</keyword>
<dbReference type="Gene3D" id="3.30.950.10">
    <property type="entry name" value="Methyltransferase, Cobalt-precorrin-4 Transmethylase, Domain 2"/>
    <property type="match status" value="1"/>
</dbReference>
<dbReference type="OrthoDB" id="9804789at2"/>
<dbReference type="PIRSF" id="PIRSF036427">
    <property type="entry name" value="Precrrn-2_mtase"/>
    <property type="match status" value="1"/>
</dbReference>
<dbReference type="AlphaFoldDB" id="A0A1T4K3W8"/>
<dbReference type="NCBIfam" id="TIGR01467">
    <property type="entry name" value="cobI_cbiL"/>
    <property type="match status" value="1"/>
</dbReference>
<dbReference type="PANTHER" id="PTHR43467">
    <property type="entry name" value="COBALT-PRECORRIN-2 C(20)-METHYLTRANSFERASE"/>
    <property type="match status" value="1"/>
</dbReference>
<evidence type="ECO:0000313" key="9">
    <source>
        <dbReference type="EMBL" id="SJZ37109.1"/>
    </source>
</evidence>
<dbReference type="GO" id="GO:0009236">
    <property type="term" value="P:cobalamin biosynthetic process"/>
    <property type="evidence" value="ECO:0007669"/>
    <property type="project" value="UniProtKB-UniRule"/>
</dbReference>
<accession>A0A1T4K3W8</accession>
<dbReference type="CDD" id="cd11645">
    <property type="entry name" value="Precorrin_2_C20_MT"/>
    <property type="match status" value="1"/>
</dbReference>
<evidence type="ECO:0000259" key="8">
    <source>
        <dbReference type="Pfam" id="PF00590"/>
    </source>
</evidence>
<keyword evidence="3" id="KW-0169">Cobalamin biosynthesis</keyword>
<dbReference type="InterPro" id="IPR014776">
    <property type="entry name" value="4pyrrole_Mease_sub2"/>
</dbReference>
<proteinExistence type="inferred from homology"/>